<evidence type="ECO:0000256" key="1">
    <source>
        <dbReference type="SAM" id="MobiDB-lite"/>
    </source>
</evidence>
<dbReference type="OrthoDB" id="3562423at2759"/>
<name>A0A8H2VYL4_9HELO</name>
<protein>
    <submittedName>
        <fullName evidence="2">61adf098-273b-4804-a3f7-b45ae9bded2c</fullName>
    </submittedName>
</protein>
<reference evidence="2" key="1">
    <citation type="submission" date="2020-10" db="EMBL/GenBank/DDBJ databases">
        <authorList>
            <person name="Kusch S."/>
        </authorList>
    </citation>
    <scope>NUCLEOTIDE SEQUENCE</scope>
    <source>
        <strain evidence="2">SwB9</strain>
    </source>
</reference>
<proteinExistence type="predicted"/>
<evidence type="ECO:0000313" key="3">
    <source>
        <dbReference type="Proteomes" id="UP000624404"/>
    </source>
</evidence>
<dbReference type="AlphaFoldDB" id="A0A8H2VYL4"/>
<dbReference type="Proteomes" id="UP000624404">
    <property type="component" value="Unassembled WGS sequence"/>
</dbReference>
<accession>A0A8H2VYL4</accession>
<feature type="region of interest" description="Disordered" evidence="1">
    <location>
        <begin position="1"/>
        <end position="44"/>
    </location>
</feature>
<comment type="caution">
    <text evidence="2">The sequence shown here is derived from an EMBL/GenBank/DDBJ whole genome shotgun (WGS) entry which is preliminary data.</text>
</comment>
<sequence>MMSSRPLKSQFERKYPKSNQFPHSAISLSNKPFQTGEKPLPPIPKALNGAIQRILLRRRDSIALPRVMGSLNRGMERVRRHSLVASVEPGISVEKNDVDNEEHYAKDEEAEIGIVIKMTIVSVRARLIYIGCKRLDS</sequence>
<gene>
    <name evidence="2" type="ORF">SCLTRI_LOCUS6291</name>
</gene>
<dbReference type="EMBL" id="CAJHIA010000021">
    <property type="protein sequence ID" value="CAD6446499.1"/>
    <property type="molecule type" value="Genomic_DNA"/>
</dbReference>
<keyword evidence="3" id="KW-1185">Reference proteome</keyword>
<evidence type="ECO:0000313" key="2">
    <source>
        <dbReference type="EMBL" id="CAD6446499.1"/>
    </source>
</evidence>
<feature type="compositionally biased region" description="Polar residues" evidence="1">
    <location>
        <begin position="17"/>
        <end position="33"/>
    </location>
</feature>
<organism evidence="2 3">
    <name type="scientific">Sclerotinia trifoliorum</name>
    <dbReference type="NCBI Taxonomy" id="28548"/>
    <lineage>
        <taxon>Eukaryota</taxon>
        <taxon>Fungi</taxon>
        <taxon>Dikarya</taxon>
        <taxon>Ascomycota</taxon>
        <taxon>Pezizomycotina</taxon>
        <taxon>Leotiomycetes</taxon>
        <taxon>Helotiales</taxon>
        <taxon>Sclerotiniaceae</taxon>
        <taxon>Sclerotinia</taxon>
    </lineage>
</organism>